<dbReference type="InterPro" id="IPR017930">
    <property type="entry name" value="Myb_dom"/>
</dbReference>
<organism evidence="10">
    <name type="scientific">Litchi chinensis</name>
    <name type="common">Lychee</name>
    <dbReference type="NCBI Taxonomy" id="151069"/>
    <lineage>
        <taxon>Eukaryota</taxon>
        <taxon>Viridiplantae</taxon>
        <taxon>Streptophyta</taxon>
        <taxon>Embryophyta</taxon>
        <taxon>Tracheophyta</taxon>
        <taxon>Spermatophyta</taxon>
        <taxon>Magnoliopsida</taxon>
        <taxon>eudicotyledons</taxon>
        <taxon>Gunneridae</taxon>
        <taxon>Pentapetalae</taxon>
        <taxon>rosids</taxon>
        <taxon>malvids</taxon>
        <taxon>Sapindales</taxon>
        <taxon>Sapindaceae</taxon>
        <taxon>Litchi</taxon>
    </lineage>
</organism>
<keyword evidence="4" id="KW-0238">DNA-binding</keyword>
<evidence type="ECO:0000256" key="4">
    <source>
        <dbReference type="ARBA" id="ARBA00023125"/>
    </source>
</evidence>
<accession>A0A1L5YQR4</accession>
<name>A0A1L5YQR4_LITCN</name>
<dbReference type="EMBL" id="KY302802">
    <property type="protein sequence ID" value="APP94121.1"/>
    <property type="molecule type" value="mRNA"/>
</dbReference>
<feature type="domain" description="Myb-like" evidence="8">
    <location>
        <begin position="71"/>
        <end position="121"/>
    </location>
</feature>
<dbReference type="InterPro" id="IPR001005">
    <property type="entry name" value="SANT/Myb"/>
</dbReference>
<evidence type="ECO:0000256" key="5">
    <source>
        <dbReference type="ARBA" id="ARBA00023159"/>
    </source>
</evidence>
<dbReference type="CDD" id="cd00167">
    <property type="entry name" value="SANT"/>
    <property type="match status" value="2"/>
</dbReference>
<evidence type="ECO:0000256" key="3">
    <source>
        <dbReference type="ARBA" id="ARBA00023015"/>
    </source>
</evidence>
<keyword evidence="5" id="KW-0010">Activator</keyword>
<dbReference type="Pfam" id="PF00249">
    <property type="entry name" value="Myb_DNA-binding"/>
    <property type="match status" value="2"/>
</dbReference>
<sequence>MSHLLGASAYSATSAEGYIGVRKGAWTEGEDNLLKKCVEIYGEQKWHQVPVRAGLNRCRKSCRLRWLNYLKPNIKRGEFMEDEVDLILRLHKLLGNRWSLIAGRLPGRTANDIKNYWNTHLRKKAVASKQESKTMTSTTTTQSTQKINVIKPQPRTFAKKTSEWVNTKITMEENSRDHLGHPNLCKASPSTSLDTPDNNEMIMWWERLLESGQFELETQNSMGWSERPTMSNFWAEISPLRTMCAGSTGFEVNQNCLDKHHDLDFDATLWNLLSIEEDNAK</sequence>
<evidence type="ECO:0000259" key="9">
    <source>
        <dbReference type="PROSITE" id="PS51294"/>
    </source>
</evidence>
<evidence type="ECO:0000313" key="10">
    <source>
        <dbReference type="EMBL" id="APP94121.1"/>
    </source>
</evidence>
<evidence type="ECO:0000256" key="6">
    <source>
        <dbReference type="ARBA" id="ARBA00023163"/>
    </source>
</evidence>
<feature type="domain" description="Myb-like" evidence="8">
    <location>
        <begin position="18"/>
        <end position="70"/>
    </location>
</feature>
<evidence type="ECO:0000259" key="8">
    <source>
        <dbReference type="PROSITE" id="PS50090"/>
    </source>
</evidence>
<dbReference type="SUPFAM" id="SSF46689">
    <property type="entry name" value="Homeodomain-like"/>
    <property type="match status" value="1"/>
</dbReference>
<dbReference type="InterPro" id="IPR015495">
    <property type="entry name" value="Myb_TF_plants"/>
</dbReference>
<dbReference type="Gene3D" id="1.10.10.60">
    <property type="entry name" value="Homeodomain-like"/>
    <property type="match status" value="2"/>
</dbReference>
<gene>
    <name evidence="10" type="primary">MYB1</name>
</gene>
<dbReference type="FunFam" id="1.10.10.60:FF:000218">
    <property type="entry name" value="Myb transcription factor"/>
    <property type="match status" value="1"/>
</dbReference>
<feature type="domain" description="HTH myb-type" evidence="9">
    <location>
        <begin position="21"/>
        <end position="70"/>
    </location>
</feature>
<proteinExistence type="evidence at transcript level"/>
<evidence type="ECO:0000256" key="1">
    <source>
        <dbReference type="ARBA" id="ARBA00004123"/>
    </source>
</evidence>
<dbReference type="SMR" id="A0A1L5YQR4"/>
<keyword evidence="3" id="KW-0805">Transcription regulation</keyword>
<comment type="subcellular location">
    <subcellularLocation>
        <location evidence="1">Nucleus</location>
    </subcellularLocation>
</comment>
<dbReference type="SMART" id="SM00717">
    <property type="entry name" value="SANT"/>
    <property type="match status" value="2"/>
</dbReference>
<evidence type="ECO:0000256" key="7">
    <source>
        <dbReference type="ARBA" id="ARBA00023242"/>
    </source>
</evidence>
<reference evidence="10" key="1">
    <citation type="submission" date="2016-12" db="EMBL/GenBank/DDBJ databases">
        <title>Two LcbHLH Transcription Factors Interacting with LcMYB1 in Regulating Late Structural Genes of Anthocyanin Biosynthesis in Nicotiana and Litchi chinensis During Anthocyanin Accumulation.</title>
        <authorList>
            <person name="Lai B."/>
            <person name="Hu G."/>
            <person name="Wang H."/>
        </authorList>
    </citation>
    <scope>NUCLEOTIDE SEQUENCE</scope>
</reference>
<dbReference type="PANTHER" id="PTHR47999">
    <property type="entry name" value="TRANSCRIPTION FACTOR MYB8-RELATED-RELATED"/>
    <property type="match status" value="1"/>
</dbReference>
<dbReference type="GO" id="GO:0005634">
    <property type="term" value="C:nucleus"/>
    <property type="evidence" value="ECO:0007669"/>
    <property type="project" value="UniProtKB-SubCell"/>
</dbReference>
<dbReference type="InterPro" id="IPR009057">
    <property type="entry name" value="Homeodomain-like_sf"/>
</dbReference>
<evidence type="ECO:0000256" key="2">
    <source>
        <dbReference type="ARBA" id="ARBA00022737"/>
    </source>
</evidence>
<dbReference type="GO" id="GO:0003677">
    <property type="term" value="F:DNA binding"/>
    <property type="evidence" value="ECO:0007669"/>
    <property type="project" value="UniProtKB-KW"/>
</dbReference>
<keyword evidence="2" id="KW-0677">Repeat</keyword>
<protein>
    <submittedName>
        <fullName evidence="10">MYB1</fullName>
    </submittedName>
</protein>
<feature type="domain" description="HTH myb-type" evidence="9">
    <location>
        <begin position="71"/>
        <end position="125"/>
    </location>
</feature>
<dbReference type="PANTHER" id="PTHR47999:SF24">
    <property type="entry name" value="TRANSCRIPTION FACTOR MYB90"/>
    <property type="match status" value="1"/>
</dbReference>
<keyword evidence="6" id="KW-0804">Transcription</keyword>
<dbReference type="GO" id="GO:0080090">
    <property type="term" value="P:regulation of primary metabolic process"/>
    <property type="evidence" value="ECO:0007669"/>
    <property type="project" value="UniProtKB-ARBA"/>
</dbReference>
<dbReference type="AlphaFoldDB" id="A0A1L5YQR4"/>
<keyword evidence="7" id="KW-0539">Nucleus</keyword>
<dbReference type="PROSITE" id="PS51294">
    <property type="entry name" value="HTH_MYB"/>
    <property type="match status" value="2"/>
</dbReference>
<dbReference type="PROSITE" id="PS50090">
    <property type="entry name" value="MYB_LIKE"/>
    <property type="match status" value="2"/>
</dbReference>